<keyword evidence="3 4" id="KW-0378">Hydrolase</keyword>
<dbReference type="PRINTS" id="PR00502">
    <property type="entry name" value="NUDIXFAMILY"/>
</dbReference>
<comment type="cofactor">
    <cofactor evidence="1">
        <name>Mg(2+)</name>
        <dbReference type="ChEBI" id="CHEBI:18420"/>
    </cofactor>
</comment>
<name>A0A1G8KIX1_9ACTN</name>
<dbReference type="SUPFAM" id="SSF55811">
    <property type="entry name" value="Nudix"/>
    <property type="match status" value="1"/>
</dbReference>
<dbReference type="Gene3D" id="3.90.79.10">
    <property type="entry name" value="Nucleoside Triphosphate Pyrophosphohydrolase"/>
    <property type="match status" value="1"/>
</dbReference>
<evidence type="ECO:0000256" key="2">
    <source>
        <dbReference type="ARBA" id="ARBA00005582"/>
    </source>
</evidence>
<protein>
    <submittedName>
        <fullName evidence="7">ADP-ribose pyrophosphatase YjhB, NUDIX family</fullName>
    </submittedName>
</protein>
<proteinExistence type="inferred from homology"/>
<dbReference type="Pfam" id="PF00293">
    <property type="entry name" value="NUDIX"/>
    <property type="match status" value="1"/>
</dbReference>
<dbReference type="Proteomes" id="UP000199202">
    <property type="component" value="Unassembled WGS sequence"/>
</dbReference>
<evidence type="ECO:0000256" key="1">
    <source>
        <dbReference type="ARBA" id="ARBA00001946"/>
    </source>
</evidence>
<dbReference type="PANTHER" id="PTHR43046">
    <property type="entry name" value="GDP-MANNOSE MANNOSYL HYDROLASE"/>
    <property type="match status" value="1"/>
</dbReference>
<dbReference type="CDD" id="cd04683">
    <property type="entry name" value="NUDIX_Hydrolase"/>
    <property type="match status" value="1"/>
</dbReference>
<dbReference type="PROSITE" id="PS00893">
    <property type="entry name" value="NUDIX_BOX"/>
    <property type="match status" value="1"/>
</dbReference>
<dbReference type="AlphaFoldDB" id="A0A1G8KIX1"/>
<dbReference type="EMBL" id="FNDJ01000005">
    <property type="protein sequence ID" value="SDI43397.1"/>
    <property type="molecule type" value="Genomic_DNA"/>
</dbReference>
<dbReference type="OrthoDB" id="21342at2"/>
<dbReference type="InterPro" id="IPR020476">
    <property type="entry name" value="Nudix_hydrolase"/>
</dbReference>
<dbReference type="PANTHER" id="PTHR43046:SF16">
    <property type="entry name" value="ADP-RIBOSE PYROPHOSPHATASE YJHB-RELATED"/>
    <property type="match status" value="1"/>
</dbReference>
<feature type="compositionally biased region" description="Basic and acidic residues" evidence="5">
    <location>
        <begin position="15"/>
        <end position="28"/>
    </location>
</feature>
<feature type="domain" description="Nudix hydrolase" evidence="6">
    <location>
        <begin position="97"/>
        <end position="228"/>
    </location>
</feature>
<dbReference type="InterPro" id="IPR015797">
    <property type="entry name" value="NUDIX_hydrolase-like_dom_sf"/>
</dbReference>
<evidence type="ECO:0000259" key="6">
    <source>
        <dbReference type="PROSITE" id="PS51462"/>
    </source>
</evidence>
<reference evidence="7 8" key="1">
    <citation type="submission" date="2016-10" db="EMBL/GenBank/DDBJ databases">
        <authorList>
            <person name="de Groot N.N."/>
        </authorList>
    </citation>
    <scope>NUCLEOTIDE SEQUENCE [LARGE SCALE GENOMIC DNA]</scope>
    <source>
        <strain evidence="7 8">CGMCC 4.6533</strain>
    </source>
</reference>
<sequence>MQVLPDGTGGAARVADADLARQETDESGRTGTLTWRHILAEEVLEAFAESDPDRLRAELIQAAAVAVKWVQSLDRRPSPPSIDPRPAPAPAAADRFRPIVDVHVLLLRRAPGSGEVLLGRRTGTGFGDGLWHLPSGHLEEGEPVIDAAVREAKEELGVTLDPADLTLVHVMHRAPERLGLFFRTETWAGEPYNAEPDKCSELAWWPVNALPHDMIDSPAAAIAHILGQVPFALHAWPAER</sequence>
<dbReference type="GO" id="GO:0016787">
    <property type="term" value="F:hydrolase activity"/>
    <property type="evidence" value="ECO:0007669"/>
    <property type="project" value="UniProtKB-KW"/>
</dbReference>
<keyword evidence="8" id="KW-1185">Reference proteome</keyword>
<evidence type="ECO:0000313" key="7">
    <source>
        <dbReference type="EMBL" id="SDI43397.1"/>
    </source>
</evidence>
<dbReference type="InterPro" id="IPR020084">
    <property type="entry name" value="NUDIX_hydrolase_CS"/>
</dbReference>
<comment type="similarity">
    <text evidence="2 4">Belongs to the Nudix hydrolase family.</text>
</comment>
<organism evidence="7 8">
    <name type="scientific">Nonomuraea jiangxiensis</name>
    <dbReference type="NCBI Taxonomy" id="633440"/>
    <lineage>
        <taxon>Bacteria</taxon>
        <taxon>Bacillati</taxon>
        <taxon>Actinomycetota</taxon>
        <taxon>Actinomycetes</taxon>
        <taxon>Streptosporangiales</taxon>
        <taxon>Streptosporangiaceae</taxon>
        <taxon>Nonomuraea</taxon>
    </lineage>
</organism>
<gene>
    <name evidence="7" type="ORF">SAMN05421869_105418</name>
</gene>
<evidence type="ECO:0000256" key="4">
    <source>
        <dbReference type="RuleBase" id="RU003476"/>
    </source>
</evidence>
<dbReference type="STRING" id="633440.SAMN05421869_105418"/>
<accession>A0A1G8KIX1</accession>
<dbReference type="InterPro" id="IPR000086">
    <property type="entry name" value="NUDIX_hydrolase_dom"/>
</dbReference>
<dbReference type="PROSITE" id="PS51462">
    <property type="entry name" value="NUDIX"/>
    <property type="match status" value="1"/>
</dbReference>
<evidence type="ECO:0000256" key="5">
    <source>
        <dbReference type="SAM" id="MobiDB-lite"/>
    </source>
</evidence>
<evidence type="ECO:0000256" key="3">
    <source>
        <dbReference type="ARBA" id="ARBA00022801"/>
    </source>
</evidence>
<feature type="region of interest" description="Disordered" evidence="5">
    <location>
        <begin position="1"/>
        <end position="28"/>
    </location>
</feature>
<evidence type="ECO:0000313" key="8">
    <source>
        <dbReference type="Proteomes" id="UP000199202"/>
    </source>
</evidence>